<dbReference type="GO" id="GO:0006865">
    <property type="term" value="P:amino acid transport"/>
    <property type="evidence" value="ECO:0007669"/>
    <property type="project" value="UniProtKB-KW"/>
</dbReference>
<dbReference type="EMBL" id="UGTH01000001">
    <property type="protein sequence ID" value="SUB74754.1"/>
    <property type="molecule type" value="Genomic_DNA"/>
</dbReference>
<evidence type="ECO:0000313" key="11">
    <source>
        <dbReference type="Proteomes" id="UP000254777"/>
    </source>
</evidence>
<name>A0A379D9W8_9FIRM</name>
<evidence type="ECO:0000259" key="9">
    <source>
        <dbReference type="PROSITE" id="PS50893"/>
    </source>
</evidence>
<keyword evidence="6" id="KW-1278">Translocase</keyword>
<gene>
    <name evidence="10" type="primary">metN_2</name>
    <name evidence="10" type="ORF">NCTC11088_00510</name>
</gene>
<dbReference type="PANTHER" id="PTHR43166:SF30">
    <property type="entry name" value="METHIONINE IMPORT ATP-BINDING PROTEIN METN"/>
    <property type="match status" value="1"/>
</dbReference>
<dbReference type="FunFam" id="3.40.50.300:FF:000056">
    <property type="entry name" value="Cell division ATP-binding protein FtsE"/>
    <property type="match status" value="1"/>
</dbReference>
<evidence type="ECO:0000256" key="6">
    <source>
        <dbReference type="ARBA" id="ARBA00022967"/>
    </source>
</evidence>
<dbReference type="SUPFAM" id="SSF52540">
    <property type="entry name" value="P-loop containing nucleoside triphosphate hydrolases"/>
    <property type="match status" value="1"/>
</dbReference>
<dbReference type="InterPro" id="IPR027417">
    <property type="entry name" value="P-loop_NTPase"/>
</dbReference>
<feature type="domain" description="ABC transporter" evidence="9">
    <location>
        <begin position="2"/>
        <end position="241"/>
    </location>
</feature>
<proteinExistence type="inferred from homology"/>
<dbReference type="Gene3D" id="3.40.50.300">
    <property type="entry name" value="P-loop containing nucleotide triphosphate hydrolases"/>
    <property type="match status" value="1"/>
</dbReference>
<dbReference type="Gene3D" id="3.30.70.260">
    <property type="match status" value="1"/>
</dbReference>
<evidence type="ECO:0000256" key="8">
    <source>
        <dbReference type="ARBA" id="ARBA00023136"/>
    </source>
</evidence>
<organism evidence="10 11">
    <name type="scientific">Peptoniphilus indolicus</name>
    <dbReference type="NCBI Taxonomy" id="33030"/>
    <lineage>
        <taxon>Bacteria</taxon>
        <taxon>Bacillati</taxon>
        <taxon>Bacillota</taxon>
        <taxon>Tissierellia</taxon>
        <taxon>Tissierellales</taxon>
        <taxon>Peptoniphilaceae</taxon>
        <taxon>Peptoniphilus</taxon>
    </lineage>
</organism>
<dbReference type="InterPro" id="IPR041701">
    <property type="entry name" value="MetN_ABC"/>
</dbReference>
<evidence type="ECO:0000256" key="7">
    <source>
        <dbReference type="ARBA" id="ARBA00022970"/>
    </source>
</evidence>
<keyword evidence="8" id="KW-0472">Membrane</keyword>
<dbReference type="CDD" id="cd03258">
    <property type="entry name" value="ABC_MetN_methionine_transporter"/>
    <property type="match status" value="1"/>
</dbReference>
<dbReference type="InterPro" id="IPR018449">
    <property type="entry name" value="NIL_domain"/>
</dbReference>
<dbReference type="InterPro" id="IPR017871">
    <property type="entry name" value="ABC_transporter-like_CS"/>
</dbReference>
<evidence type="ECO:0000256" key="4">
    <source>
        <dbReference type="ARBA" id="ARBA00022741"/>
    </source>
</evidence>
<evidence type="ECO:0000256" key="2">
    <source>
        <dbReference type="ARBA" id="ARBA00022448"/>
    </source>
</evidence>
<dbReference type="SMART" id="SM00382">
    <property type="entry name" value="AAA"/>
    <property type="match status" value="1"/>
</dbReference>
<dbReference type="PROSITE" id="PS00211">
    <property type="entry name" value="ABC_TRANSPORTER_1"/>
    <property type="match status" value="1"/>
</dbReference>
<keyword evidence="2" id="KW-0813">Transport</keyword>
<dbReference type="GO" id="GO:0016887">
    <property type="term" value="F:ATP hydrolysis activity"/>
    <property type="evidence" value="ECO:0007669"/>
    <property type="project" value="InterPro"/>
</dbReference>
<keyword evidence="7" id="KW-0029">Amino-acid transport</keyword>
<dbReference type="InterPro" id="IPR003439">
    <property type="entry name" value="ABC_transporter-like_ATP-bd"/>
</dbReference>
<dbReference type="InterPro" id="IPR050086">
    <property type="entry name" value="MetN_ABC_transporter-like"/>
</dbReference>
<dbReference type="PANTHER" id="PTHR43166">
    <property type="entry name" value="AMINO ACID IMPORT ATP-BINDING PROTEIN"/>
    <property type="match status" value="1"/>
</dbReference>
<dbReference type="EC" id="3.6.3.-" evidence="10"/>
<evidence type="ECO:0000256" key="3">
    <source>
        <dbReference type="ARBA" id="ARBA00022475"/>
    </source>
</evidence>
<keyword evidence="10" id="KW-0378">Hydrolase</keyword>
<sequence>MIEVKNLTKEFKLDGEIFKAVDDVSFSVKKGEIYGIIGLSGAGKSTLVRCLNRLEEPTGGEIIVDGKNILDLSESQLLEERREIGMIFQNFNLFMQKTVYQNIAYPLEISKVSKEKIDERVNELLKFIDLEEKKNAYPSELSGGQKQRVAIARSIATNPKILLSDEGTSALDPANTKTILELLKKVVKTYQMTIVMITHQMEVAQDICDRIAVMDHGKIVEENETNQLFRNPKTALTRSFIQHLDVAEEIVASEFKGKLLRLVYDGGNVAEPILSKCLKKYEVYFNIISANVNKVTEGAMGYLTIEITGEDVEVDKAIEYLKNSKVSVEVL</sequence>
<evidence type="ECO:0000256" key="1">
    <source>
        <dbReference type="ARBA" id="ARBA00005417"/>
    </source>
</evidence>
<dbReference type="SMART" id="SM00930">
    <property type="entry name" value="NIL"/>
    <property type="match status" value="1"/>
</dbReference>
<comment type="similarity">
    <text evidence="1">Belongs to the ABC transporter superfamily.</text>
</comment>
<dbReference type="InterPro" id="IPR045865">
    <property type="entry name" value="ACT-like_dom_sf"/>
</dbReference>
<dbReference type="SUPFAM" id="SSF55021">
    <property type="entry name" value="ACT-like"/>
    <property type="match status" value="1"/>
</dbReference>
<reference evidence="10 11" key="1">
    <citation type="submission" date="2018-06" db="EMBL/GenBank/DDBJ databases">
        <authorList>
            <consortium name="Pathogen Informatics"/>
            <person name="Doyle S."/>
        </authorList>
    </citation>
    <scope>NUCLEOTIDE SEQUENCE [LARGE SCALE GENOMIC DNA]</scope>
    <source>
        <strain evidence="10 11">NCTC11088</strain>
    </source>
</reference>
<dbReference type="Proteomes" id="UP000254777">
    <property type="component" value="Unassembled WGS sequence"/>
</dbReference>
<dbReference type="GO" id="GO:0005524">
    <property type="term" value="F:ATP binding"/>
    <property type="evidence" value="ECO:0007669"/>
    <property type="project" value="UniProtKB-KW"/>
</dbReference>
<dbReference type="Pfam" id="PF09383">
    <property type="entry name" value="NIL"/>
    <property type="match status" value="1"/>
</dbReference>
<dbReference type="InterPro" id="IPR003593">
    <property type="entry name" value="AAA+_ATPase"/>
</dbReference>
<evidence type="ECO:0000256" key="5">
    <source>
        <dbReference type="ARBA" id="ARBA00022840"/>
    </source>
</evidence>
<dbReference type="RefSeq" id="WP_004819105.1">
    <property type="nucleotide sequence ID" value="NZ_UGTH01000001.1"/>
</dbReference>
<keyword evidence="3" id="KW-1003">Cell membrane</keyword>
<keyword evidence="4" id="KW-0547">Nucleotide-binding</keyword>
<dbReference type="PROSITE" id="PS50893">
    <property type="entry name" value="ABC_TRANSPORTER_2"/>
    <property type="match status" value="1"/>
</dbReference>
<dbReference type="AlphaFoldDB" id="A0A379D9W8"/>
<dbReference type="GO" id="GO:0005886">
    <property type="term" value="C:plasma membrane"/>
    <property type="evidence" value="ECO:0007669"/>
    <property type="project" value="UniProtKB-ARBA"/>
</dbReference>
<accession>A0A379D9W8</accession>
<keyword evidence="5 10" id="KW-0067">ATP-binding</keyword>
<dbReference type="Pfam" id="PF00005">
    <property type="entry name" value="ABC_tran"/>
    <property type="match status" value="1"/>
</dbReference>
<protein>
    <submittedName>
        <fullName evidence="10">Methionine import ATP-binding protein MetN</fullName>
        <ecNumber evidence="10">3.6.3.-</ecNumber>
    </submittedName>
</protein>
<evidence type="ECO:0000313" key="10">
    <source>
        <dbReference type="EMBL" id="SUB74754.1"/>
    </source>
</evidence>